<sequence length="286" mass="32879">MLFADCKRRSSGQPQMTLYSPGELLKAHFPHIAAFSQAHRRSLSNLLKSARISIRSLRARTSDSVSKFLLEPMLRRDETTSFTLPSSARCLIVNADRFHTESVTFDASKTTIHVPNSPQIPQLFLSRIMHGLHISSVLRVYDVRPRSCLNKWHDFIAIPEPHDSDPEELKISADSEYFVAMLRLQLYDAYVDRDRNLDLVLGFSRLSGEYWCKFLTQSTAAMLDLDAPSELWRDALRHLGGFDFCKRKKKDTVSLYEDHSDFVDVQLTSCLYKGHVSIMVDVNRWH</sequence>
<comment type="caution">
    <text evidence="1">The sequence shown here is derived from an EMBL/GenBank/DDBJ whole genome shotgun (WGS) entry which is preliminary data.</text>
</comment>
<evidence type="ECO:0000313" key="1">
    <source>
        <dbReference type="EMBL" id="KAF2026110.1"/>
    </source>
</evidence>
<name>A0A9P4H1X7_9PLEO</name>
<dbReference type="Proteomes" id="UP000799777">
    <property type="component" value="Unassembled WGS sequence"/>
</dbReference>
<gene>
    <name evidence="1" type="ORF">EK21DRAFT_92658</name>
</gene>
<proteinExistence type="predicted"/>
<organism evidence="1 2">
    <name type="scientific">Setomelanomma holmii</name>
    <dbReference type="NCBI Taxonomy" id="210430"/>
    <lineage>
        <taxon>Eukaryota</taxon>
        <taxon>Fungi</taxon>
        <taxon>Dikarya</taxon>
        <taxon>Ascomycota</taxon>
        <taxon>Pezizomycotina</taxon>
        <taxon>Dothideomycetes</taxon>
        <taxon>Pleosporomycetidae</taxon>
        <taxon>Pleosporales</taxon>
        <taxon>Pleosporineae</taxon>
        <taxon>Phaeosphaeriaceae</taxon>
        <taxon>Setomelanomma</taxon>
    </lineage>
</organism>
<keyword evidence="2" id="KW-1185">Reference proteome</keyword>
<accession>A0A9P4H1X7</accession>
<dbReference type="EMBL" id="ML978249">
    <property type="protein sequence ID" value="KAF2026110.1"/>
    <property type="molecule type" value="Genomic_DNA"/>
</dbReference>
<evidence type="ECO:0000313" key="2">
    <source>
        <dbReference type="Proteomes" id="UP000799777"/>
    </source>
</evidence>
<reference evidence="1" key="1">
    <citation type="journal article" date="2020" name="Stud. Mycol.">
        <title>101 Dothideomycetes genomes: a test case for predicting lifestyles and emergence of pathogens.</title>
        <authorList>
            <person name="Haridas S."/>
            <person name="Albert R."/>
            <person name="Binder M."/>
            <person name="Bloem J."/>
            <person name="Labutti K."/>
            <person name="Salamov A."/>
            <person name="Andreopoulos B."/>
            <person name="Baker S."/>
            <person name="Barry K."/>
            <person name="Bills G."/>
            <person name="Bluhm B."/>
            <person name="Cannon C."/>
            <person name="Castanera R."/>
            <person name="Culley D."/>
            <person name="Daum C."/>
            <person name="Ezra D."/>
            <person name="Gonzalez J."/>
            <person name="Henrissat B."/>
            <person name="Kuo A."/>
            <person name="Liang C."/>
            <person name="Lipzen A."/>
            <person name="Lutzoni F."/>
            <person name="Magnuson J."/>
            <person name="Mondo S."/>
            <person name="Nolan M."/>
            <person name="Ohm R."/>
            <person name="Pangilinan J."/>
            <person name="Park H.-J."/>
            <person name="Ramirez L."/>
            <person name="Alfaro M."/>
            <person name="Sun H."/>
            <person name="Tritt A."/>
            <person name="Yoshinaga Y."/>
            <person name="Zwiers L.-H."/>
            <person name="Turgeon B."/>
            <person name="Goodwin S."/>
            <person name="Spatafora J."/>
            <person name="Crous P."/>
            <person name="Grigoriev I."/>
        </authorList>
    </citation>
    <scope>NUCLEOTIDE SEQUENCE</scope>
    <source>
        <strain evidence="1">CBS 110217</strain>
    </source>
</reference>
<dbReference type="AlphaFoldDB" id="A0A9P4H1X7"/>
<protein>
    <submittedName>
        <fullName evidence="1">Uncharacterized protein</fullName>
    </submittedName>
</protein>